<organism evidence="8 9">
    <name type="scientific">Candidatus Faecivivens stercoripullorum</name>
    <dbReference type="NCBI Taxonomy" id="2840805"/>
    <lineage>
        <taxon>Bacteria</taxon>
        <taxon>Bacillati</taxon>
        <taxon>Bacillota</taxon>
        <taxon>Clostridia</taxon>
        <taxon>Eubacteriales</taxon>
        <taxon>Oscillospiraceae</taxon>
        <taxon>Oscillospiraceae incertae sedis</taxon>
        <taxon>Candidatus Faecivivens</taxon>
    </lineage>
</organism>
<comment type="caution">
    <text evidence="8">The sequence shown here is derived from an EMBL/GenBank/DDBJ whole genome shotgun (WGS) entry which is preliminary data.</text>
</comment>
<keyword evidence="6" id="KW-0472">Membrane</keyword>
<comment type="subcellular location">
    <subcellularLocation>
        <location evidence="6">Cell membrane</location>
        <topology evidence="6">Single-pass membrane protein</topology>
    </subcellularLocation>
</comment>
<evidence type="ECO:0000256" key="3">
    <source>
        <dbReference type="ARBA" id="ARBA00022630"/>
    </source>
</evidence>
<evidence type="ECO:0000256" key="1">
    <source>
        <dbReference type="ARBA" id="ARBA00022448"/>
    </source>
</evidence>
<keyword evidence="4 6" id="KW-0288">FMN</keyword>
<dbReference type="EMBL" id="DVLW01000038">
    <property type="protein sequence ID" value="HIT93836.1"/>
    <property type="molecule type" value="Genomic_DNA"/>
</dbReference>
<comment type="function">
    <text evidence="6">Part of a membrane-bound complex that couples electron transfer with translocation of ions across the membrane.</text>
</comment>
<dbReference type="PIRSF" id="PIRSF006091">
    <property type="entry name" value="E_trnsport_RnfG"/>
    <property type="match status" value="1"/>
</dbReference>
<dbReference type="Pfam" id="PF04205">
    <property type="entry name" value="FMN_bind"/>
    <property type="match status" value="1"/>
</dbReference>
<reference evidence="8" key="2">
    <citation type="journal article" date="2021" name="PeerJ">
        <title>Extensive microbial diversity within the chicken gut microbiome revealed by metagenomics and culture.</title>
        <authorList>
            <person name="Gilroy R."/>
            <person name="Ravi A."/>
            <person name="Getino M."/>
            <person name="Pursley I."/>
            <person name="Horton D.L."/>
            <person name="Alikhan N.F."/>
            <person name="Baker D."/>
            <person name="Gharbi K."/>
            <person name="Hall N."/>
            <person name="Watson M."/>
            <person name="Adriaenssens E.M."/>
            <person name="Foster-Nyarko E."/>
            <person name="Jarju S."/>
            <person name="Secka A."/>
            <person name="Antonio M."/>
            <person name="Oren A."/>
            <person name="Chaudhuri R.R."/>
            <person name="La Ragione R."/>
            <person name="Hildebrand F."/>
            <person name="Pallen M.J."/>
        </authorList>
    </citation>
    <scope>NUCLEOTIDE SEQUENCE</scope>
    <source>
        <strain evidence="8">ChiBcec7-5410</strain>
    </source>
</reference>
<dbReference type="Proteomes" id="UP000824160">
    <property type="component" value="Unassembled WGS sequence"/>
</dbReference>
<keyword evidence="6" id="KW-0812">Transmembrane</keyword>
<comment type="subunit">
    <text evidence="6">The complex is composed of six subunits: RnfA, RnfB, RnfC, RnfD, RnfE and RnfG.</text>
</comment>
<feature type="domain" description="FMN-binding" evidence="7">
    <location>
        <begin position="109"/>
        <end position="186"/>
    </location>
</feature>
<dbReference type="InterPro" id="IPR010209">
    <property type="entry name" value="Ion_transpt_RnfG/RsxG"/>
</dbReference>
<keyword evidence="6" id="KW-1278">Translocase</keyword>
<dbReference type="InterPro" id="IPR007329">
    <property type="entry name" value="FMN-bd"/>
</dbReference>
<dbReference type="AlphaFoldDB" id="A0A9D1KRV2"/>
<evidence type="ECO:0000256" key="6">
    <source>
        <dbReference type="HAMAP-Rule" id="MF_00479"/>
    </source>
</evidence>
<keyword evidence="2 6" id="KW-0597">Phosphoprotein</keyword>
<name>A0A9D1KRV2_9FIRM</name>
<evidence type="ECO:0000256" key="2">
    <source>
        <dbReference type="ARBA" id="ARBA00022553"/>
    </source>
</evidence>
<dbReference type="GO" id="GO:0005886">
    <property type="term" value="C:plasma membrane"/>
    <property type="evidence" value="ECO:0007669"/>
    <property type="project" value="UniProtKB-SubCell"/>
</dbReference>
<dbReference type="PANTHER" id="PTHR36118">
    <property type="entry name" value="ION-TRANSLOCATING OXIDOREDUCTASE COMPLEX SUBUNIT G"/>
    <property type="match status" value="1"/>
</dbReference>
<evidence type="ECO:0000256" key="4">
    <source>
        <dbReference type="ARBA" id="ARBA00022643"/>
    </source>
</evidence>
<sequence length="194" mass="19849">MKKERPVGNALILCAITLVAGLLLSFVNELTIGPIKEAQLAAQAEAYVAVYPEAASFGAVENSEELLNEALTEIPAAGYATGSVTDVMTALDESGNVIGYVLSAVSKSGYGGDITIALGVDLEGKVTGFSPLQHSETPGFGAKCEDASYISTFPGITSAEDVDAITGATFTTTAIKEAVGAGLYFVDQMLLAGS</sequence>
<keyword evidence="6" id="KW-1003">Cell membrane</keyword>
<dbReference type="SMART" id="SM00900">
    <property type="entry name" value="FMN_bind"/>
    <property type="match status" value="1"/>
</dbReference>
<keyword evidence="3 6" id="KW-0285">Flavoprotein</keyword>
<keyword evidence="1 6" id="KW-0813">Transport</keyword>
<proteinExistence type="inferred from homology"/>
<dbReference type="PANTHER" id="PTHR36118:SF1">
    <property type="entry name" value="ION-TRANSLOCATING OXIDOREDUCTASE COMPLEX SUBUNIT G"/>
    <property type="match status" value="1"/>
</dbReference>
<gene>
    <name evidence="6" type="primary">rnfG</name>
    <name evidence="8" type="ORF">IAC43_01500</name>
</gene>
<evidence type="ECO:0000313" key="9">
    <source>
        <dbReference type="Proteomes" id="UP000824160"/>
    </source>
</evidence>
<feature type="modified residue" description="FMN phosphoryl threonine" evidence="6">
    <location>
        <position position="169"/>
    </location>
</feature>
<reference evidence="8" key="1">
    <citation type="submission" date="2020-10" db="EMBL/GenBank/DDBJ databases">
        <authorList>
            <person name="Gilroy R."/>
        </authorList>
    </citation>
    <scope>NUCLEOTIDE SEQUENCE</scope>
    <source>
        <strain evidence="8">ChiBcec7-5410</strain>
    </source>
</reference>
<dbReference type="GO" id="GO:0009055">
    <property type="term" value="F:electron transfer activity"/>
    <property type="evidence" value="ECO:0007669"/>
    <property type="project" value="InterPro"/>
</dbReference>
<accession>A0A9D1KRV2</accession>
<comment type="similarity">
    <text evidence="6">Belongs to the RnfG family.</text>
</comment>
<comment type="cofactor">
    <cofactor evidence="6">
        <name>FMN</name>
        <dbReference type="ChEBI" id="CHEBI:58210"/>
    </cofactor>
</comment>
<keyword evidence="6" id="KW-1133">Transmembrane helix</keyword>
<dbReference type="GO" id="GO:0010181">
    <property type="term" value="F:FMN binding"/>
    <property type="evidence" value="ECO:0007669"/>
    <property type="project" value="InterPro"/>
</dbReference>
<evidence type="ECO:0000256" key="5">
    <source>
        <dbReference type="ARBA" id="ARBA00022982"/>
    </source>
</evidence>
<evidence type="ECO:0000313" key="8">
    <source>
        <dbReference type="EMBL" id="HIT93836.1"/>
    </source>
</evidence>
<dbReference type="HAMAP" id="MF_00479">
    <property type="entry name" value="RsxG_RnfG"/>
    <property type="match status" value="1"/>
</dbReference>
<evidence type="ECO:0000259" key="7">
    <source>
        <dbReference type="SMART" id="SM00900"/>
    </source>
</evidence>
<protein>
    <recommendedName>
        <fullName evidence="6">Ion-translocating oxidoreductase complex subunit G</fullName>
        <ecNumber evidence="6">7.-.-.-</ecNumber>
    </recommendedName>
    <alternativeName>
        <fullName evidence="6">Rnf electron transport complex subunit G</fullName>
    </alternativeName>
</protein>
<dbReference type="EC" id="7.-.-.-" evidence="6"/>
<keyword evidence="5 6" id="KW-0249">Electron transport</keyword>
<dbReference type="GO" id="GO:0022900">
    <property type="term" value="P:electron transport chain"/>
    <property type="evidence" value="ECO:0007669"/>
    <property type="project" value="UniProtKB-UniRule"/>
</dbReference>